<dbReference type="SFLD" id="SFLDG01066">
    <property type="entry name" value="organic_radical-activating_enz"/>
    <property type="match status" value="1"/>
</dbReference>
<organism evidence="10 11">
    <name type="scientific">Jilunia laotingensis</name>
    <dbReference type="NCBI Taxonomy" id="2763675"/>
    <lineage>
        <taxon>Bacteria</taxon>
        <taxon>Pseudomonadati</taxon>
        <taxon>Bacteroidota</taxon>
        <taxon>Bacteroidia</taxon>
        <taxon>Bacteroidales</taxon>
        <taxon>Bacteroidaceae</taxon>
        <taxon>Jilunia</taxon>
    </lineage>
</organism>
<accession>A0A926IPW6</accession>
<dbReference type="InterPro" id="IPR001989">
    <property type="entry name" value="Radical_activat_CS"/>
</dbReference>
<keyword evidence="5" id="KW-0479">Metal-binding</keyword>
<dbReference type="PROSITE" id="PS51918">
    <property type="entry name" value="RADICAL_SAM"/>
    <property type="match status" value="1"/>
</dbReference>
<dbReference type="PROSITE" id="PS01087">
    <property type="entry name" value="RADICAL_ACTIVATING"/>
    <property type="match status" value="1"/>
</dbReference>
<evidence type="ECO:0000256" key="5">
    <source>
        <dbReference type="ARBA" id="ARBA00022723"/>
    </source>
</evidence>
<comment type="similarity">
    <text evidence="2">Belongs to the organic radical-activating enzymes family.</text>
</comment>
<evidence type="ECO:0000256" key="2">
    <source>
        <dbReference type="ARBA" id="ARBA00009777"/>
    </source>
</evidence>
<sequence length="257" mass="29169">MDIITNIQEGIIFSIEEFAVNDGPGIRTTIFLKGCPLRCAWCHNPEGLSPQPQYMIKKNERVLCGYKISADKLADQVLRNKEIYTLNKGGITLTGGEPLFQANFVIDFLRRIKPSIHTAIETSGYASPDTFQKVLPWLDLVLFDIKHMDSEEHRKYVGVDNKTIQKNLRHLCSSGKDFIIRIPLIPGVNDSKENMLAILNVIKDSKSLQRVEILRYNKIAGAKYPMIGQEYQPPFDQTAIPNVYDVFTENNIKTIVL</sequence>
<keyword evidence="11" id="KW-1185">Reference proteome</keyword>
<keyword evidence="7" id="KW-0408">Iron</keyword>
<dbReference type="Proteomes" id="UP000651085">
    <property type="component" value="Unassembled WGS sequence"/>
</dbReference>
<keyword evidence="6" id="KW-0560">Oxidoreductase</keyword>
<dbReference type="InterPro" id="IPR012839">
    <property type="entry name" value="Organic_radical_activase"/>
</dbReference>
<evidence type="ECO:0000256" key="3">
    <source>
        <dbReference type="ARBA" id="ARBA00022485"/>
    </source>
</evidence>
<evidence type="ECO:0000256" key="1">
    <source>
        <dbReference type="ARBA" id="ARBA00001966"/>
    </source>
</evidence>
<comment type="caution">
    <text evidence="10">The sequence shown here is derived from an EMBL/GenBank/DDBJ whole genome shotgun (WGS) entry which is preliminary data.</text>
</comment>
<keyword evidence="8" id="KW-0411">Iron-sulfur</keyword>
<dbReference type="SFLD" id="SFLDS00029">
    <property type="entry name" value="Radical_SAM"/>
    <property type="match status" value="1"/>
</dbReference>
<dbReference type="Pfam" id="PF04055">
    <property type="entry name" value="Radical_SAM"/>
    <property type="match status" value="1"/>
</dbReference>
<evidence type="ECO:0000313" key="10">
    <source>
        <dbReference type="EMBL" id="MBC8593191.1"/>
    </source>
</evidence>
<dbReference type="GO" id="GO:0046872">
    <property type="term" value="F:metal ion binding"/>
    <property type="evidence" value="ECO:0007669"/>
    <property type="project" value="UniProtKB-KW"/>
</dbReference>
<dbReference type="GO" id="GO:0016491">
    <property type="term" value="F:oxidoreductase activity"/>
    <property type="evidence" value="ECO:0007669"/>
    <property type="project" value="UniProtKB-KW"/>
</dbReference>
<evidence type="ECO:0000256" key="8">
    <source>
        <dbReference type="ARBA" id="ARBA00023014"/>
    </source>
</evidence>
<dbReference type="InterPro" id="IPR007197">
    <property type="entry name" value="rSAM"/>
</dbReference>
<reference evidence="10" key="1">
    <citation type="submission" date="2020-08" db="EMBL/GenBank/DDBJ databases">
        <title>Genome public.</title>
        <authorList>
            <person name="Liu C."/>
            <person name="Sun Q."/>
        </authorList>
    </citation>
    <scope>NUCLEOTIDE SEQUENCE</scope>
    <source>
        <strain evidence="10">N12</strain>
    </source>
</reference>
<feature type="domain" description="Radical SAM core" evidence="9">
    <location>
        <begin position="21"/>
        <end position="250"/>
    </location>
</feature>
<dbReference type="Gene3D" id="3.20.20.70">
    <property type="entry name" value="Aldolase class I"/>
    <property type="match status" value="1"/>
</dbReference>
<dbReference type="InterPro" id="IPR034457">
    <property type="entry name" value="Organic_radical-activating"/>
</dbReference>
<dbReference type="AlphaFoldDB" id="A0A926IPW6"/>
<dbReference type="GO" id="GO:0051539">
    <property type="term" value="F:4 iron, 4 sulfur cluster binding"/>
    <property type="evidence" value="ECO:0007669"/>
    <property type="project" value="UniProtKB-KW"/>
</dbReference>
<keyword evidence="3" id="KW-0004">4Fe-4S</keyword>
<dbReference type="EMBL" id="JACRTF010000001">
    <property type="protein sequence ID" value="MBC8593191.1"/>
    <property type="molecule type" value="Genomic_DNA"/>
</dbReference>
<dbReference type="InterPro" id="IPR013785">
    <property type="entry name" value="Aldolase_TIM"/>
</dbReference>
<dbReference type="PIRSF" id="PIRSF000371">
    <property type="entry name" value="PFL_act_enz"/>
    <property type="match status" value="1"/>
</dbReference>
<proteinExistence type="inferred from homology"/>
<dbReference type="RefSeq" id="WP_262434339.1">
    <property type="nucleotide sequence ID" value="NZ_JACRTF010000001.1"/>
</dbReference>
<name>A0A926IPW6_9BACT</name>
<dbReference type="SUPFAM" id="SSF102114">
    <property type="entry name" value="Radical SAM enzymes"/>
    <property type="match status" value="1"/>
</dbReference>
<comment type="cofactor">
    <cofactor evidence="1">
        <name>[4Fe-4S] cluster</name>
        <dbReference type="ChEBI" id="CHEBI:49883"/>
    </cofactor>
</comment>
<evidence type="ECO:0000256" key="7">
    <source>
        <dbReference type="ARBA" id="ARBA00023004"/>
    </source>
</evidence>
<keyword evidence="4" id="KW-0949">S-adenosyl-L-methionine</keyword>
<evidence type="ECO:0000256" key="4">
    <source>
        <dbReference type="ARBA" id="ARBA00022691"/>
    </source>
</evidence>
<protein>
    <submittedName>
        <fullName evidence="10">Radical SAM protein</fullName>
    </submittedName>
</protein>
<dbReference type="PANTHER" id="PTHR30352">
    <property type="entry name" value="PYRUVATE FORMATE-LYASE-ACTIVATING ENZYME"/>
    <property type="match status" value="1"/>
</dbReference>
<evidence type="ECO:0000313" key="11">
    <source>
        <dbReference type="Proteomes" id="UP000651085"/>
    </source>
</evidence>
<gene>
    <name evidence="10" type="ORF">H8744_07985</name>
</gene>
<dbReference type="CDD" id="cd01335">
    <property type="entry name" value="Radical_SAM"/>
    <property type="match status" value="1"/>
</dbReference>
<evidence type="ECO:0000259" key="9">
    <source>
        <dbReference type="PROSITE" id="PS51918"/>
    </source>
</evidence>
<dbReference type="PANTHER" id="PTHR30352:SF4">
    <property type="entry name" value="PYRUVATE FORMATE-LYASE 2-ACTIVATING ENZYME"/>
    <property type="match status" value="1"/>
</dbReference>
<evidence type="ECO:0000256" key="6">
    <source>
        <dbReference type="ARBA" id="ARBA00023002"/>
    </source>
</evidence>
<dbReference type="InterPro" id="IPR058240">
    <property type="entry name" value="rSAM_sf"/>
</dbReference>